<evidence type="ECO:0000259" key="3">
    <source>
        <dbReference type="SMART" id="SM00822"/>
    </source>
</evidence>
<evidence type="ECO:0000256" key="2">
    <source>
        <dbReference type="RuleBase" id="RU000363"/>
    </source>
</evidence>
<evidence type="ECO:0000313" key="5">
    <source>
        <dbReference type="Proteomes" id="UP000192578"/>
    </source>
</evidence>
<dbReference type="PRINTS" id="PR00081">
    <property type="entry name" value="GDHRDH"/>
</dbReference>
<comment type="caution">
    <text evidence="4">The sequence shown here is derived from an EMBL/GenBank/DDBJ whole genome shotgun (WGS) entry which is preliminary data.</text>
</comment>
<dbReference type="PROSITE" id="PS00061">
    <property type="entry name" value="ADH_SHORT"/>
    <property type="match status" value="1"/>
</dbReference>
<reference evidence="5" key="1">
    <citation type="submission" date="2017-01" db="EMBL/GenBank/DDBJ databases">
        <title>Comparative genomics of anhydrobiosis in the tardigrade Hypsibius dujardini.</title>
        <authorList>
            <person name="Yoshida Y."/>
            <person name="Koutsovoulos G."/>
            <person name="Laetsch D."/>
            <person name="Stevens L."/>
            <person name="Kumar S."/>
            <person name="Horikawa D."/>
            <person name="Ishino K."/>
            <person name="Komine S."/>
            <person name="Tomita M."/>
            <person name="Blaxter M."/>
            <person name="Arakawa K."/>
        </authorList>
    </citation>
    <scope>NUCLEOTIDE SEQUENCE [LARGE SCALE GENOMIC DNA]</scope>
    <source>
        <strain evidence="5">Z151</strain>
    </source>
</reference>
<dbReference type="SMART" id="SM00822">
    <property type="entry name" value="PKS_KR"/>
    <property type="match status" value="1"/>
</dbReference>
<dbReference type="InterPro" id="IPR002347">
    <property type="entry name" value="SDR_fam"/>
</dbReference>
<dbReference type="AlphaFoldDB" id="A0A9X6NAR6"/>
<dbReference type="InterPro" id="IPR057326">
    <property type="entry name" value="KR_dom"/>
</dbReference>
<dbReference type="GO" id="GO:0005739">
    <property type="term" value="C:mitochondrion"/>
    <property type="evidence" value="ECO:0007669"/>
    <property type="project" value="TreeGrafter"/>
</dbReference>
<dbReference type="GO" id="GO:0006631">
    <property type="term" value="P:fatty acid metabolic process"/>
    <property type="evidence" value="ECO:0007669"/>
    <property type="project" value="TreeGrafter"/>
</dbReference>
<dbReference type="Proteomes" id="UP000192578">
    <property type="component" value="Unassembled WGS sequence"/>
</dbReference>
<evidence type="ECO:0000313" key="4">
    <source>
        <dbReference type="EMBL" id="OWA50817.1"/>
    </source>
</evidence>
<dbReference type="GO" id="GO:0008209">
    <property type="term" value="P:androgen metabolic process"/>
    <property type="evidence" value="ECO:0007669"/>
    <property type="project" value="TreeGrafter"/>
</dbReference>
<dbReference type="OrthoDB" id="294295at2759"/>
<dbReference type="PRINTS" id="PR00080">
    <property type="entry name" value="SDRFAMILY"/>
</dbReference>
<protein>
    <submittedName>
        <fullName evidence="4">3-hydroxyacyl-CoA dehydrogenase type-2</fullName>
    </submittedName>
</protein>
<dbReference type="SUPFAM" id="SSF51735">
    <property type="entry name" value="NAD(P)-binding Rossmann-fold domains"/>
    <property type="match status" value="1"/>
</dbReference>
<dbReference type="EMBL" id="MTYJ01000204">
    <property type="protein sequence ID" value="OWA50817.1"/>
    <property type="molecule type" value="Genomic_DNA"/>
</dbReference>
<feature type="domain" description="Ketoreductase" evidence="3">
    <location>
        <begin position="14"/>
        <end position="201"/>
    </location>
</feature>
<sequence length="266" mass="28179">MAEQTSAQSESSSLIVLITGGASGLGKACVDHYAGRGARVVILDTKLEGVTSGEGDYANVEAFAGDVSSEKDVQSVADHISSKYGRLDVLVNCAGIATQGATFDFKTSKPHDLDLFTKIIQINTVGTFNVIRLMVPIMAKQEPDADGQRGVIINTSSVLGLEAIGGFAAYAASKAAVAGMTLPLAREFGPLGIRVIAIAPGFFDTPMISNLPVASKTFYNSRLDHLSVFPKRWLKPQEFAMLVHSIVENHAINGEVIRLDGAVRIS</sequence>
<dbReference type="GO" id="GO:0008210">
    <property type="term" value="P:estrogen metabolic process"/>
    <property type="evidence" value="ECO:0007669"/>
    <property type="project" value="TreeGrafter"/>
</dbReference>
<dbReference type="Pfam" id="PF00106">
    <property type="entry name" value="adh_short"/>
    <property type="match status" value="1"/>
</dbReference>
<dbReference type="PANTHER" id="PTHR43658">
    <property type="entry name" value="SHORT-CHAIN DEHYDROGENASE/REDUCTASE"/>
    <property type="match status" value="1"/>
</dbReference>
<dbReference type="Gene3D" id="3.40.50.720">
    <property type="entry name" value="NAD(P)-binding Rossmann-like Domain"/>
    <property type="match status" value="1"/>
</dbReference>
<keyword evidence="1" id="KW-0560">Oxidoreductase</keyword>
<organism evidence="4 5">
    <name type="scientific">Hypsibius exemplaris</name>
    <name type="common">Freshwater tardigrade</name>
    <dbReference type="NCBI Taxonomy" id="2072580"/>
    <lineage>
        <taxon>Eukaryota</taxon>
        <taxon>Metazoa</taxon>
        <taxon>Ecdysozoa</taxon>
        <taxon>Tardigrada</taxon>
        <taxon>Eutardigrada</taxon>
        <taxon>Parachela</taxon>
        <taxon>Hypsibioidea</taxon>
        <taxon>Hypsibiidae</taxon>
        <taxon>Hypsibius</taxon>
    </lineage>
</organism>
<dbReference type="InterPro" id="IPR020904">
    <property type="entry name" value="Sc_DH/Rdtase_CS"/>
</dbReference>
<dbReference type="PANTHER" id="PTHR43658:SF8">
    <property type="entry name" value="17-BETA-HYDROXYSTEROID DEHYDROGENASE 14-RELATED"/>
    <property type="match status" value="1"/>
</dbReference>
<dbReference type="GO" id="GO:0004303">
    <property type="term" value="F:estradiol 17-beta-dehydrogenase [NAD(P)+] activity"/>
    <property type="evidence" value="ECO:0007669"/>
    <property type="project" value="TreeGrafter"/>
</dbReference>
<dbReference type="InterPro" id="IPR036291">
    <property type="entry name" value="NAD(P)-bd_dom_sf"/>
</dbReference>
<accession>A0A9X6NAR6</accession>
<name>A0A9X6NAR6_HYPEX</name>
<gene>
    <name evidence="4" type="ORF">BV898_15323</name>
</gene>
<comment type="similarity">
    <text evidence="2">Belongs to the short-chain dehydrogenases/reductases (SDR) family.</text>
</comment>
<proteinExistence type="inferred from homology"/>
<evidence type="ECO:0000256" key="1">
    <source>
        <dbReference type="ARBA" id="ARBA00023002"/>
    </source>
</evidence>
<keyword evidence="5" id="KW-1185">Reference proteome</keyword>